<dbReference type="PANTHER" id="PTHR34192">
    <property type="entry name" value="PLASTOCYANIN MAJOR ISOFORM, CHLOROPLASTIC-RELATED"/>
    <property type="match status" value="1"/>
</dbReference>
<feature type="region of interest" description="Disordered" evidence="8">
    <location>
        <begin position="155"/>
        <end position="174"/>
    </location>
</feature>
<feature type="compositionally biased region" description="Low complexity" evidence="8">
    <location>
        <begin position="155"/>
        <end position="166"/>
    </location>
</feature>
<protein>
    <submittedName>
        <fullName evidence="10">Halocyanin domain-containing protein</fullName>
    </submittedName>
</protein>
<proteinExistence type="predicted"/>
<feature type="binding site" evidence="7">
    <location>
        <position position="237"/>
    </location>
    <ligand>
        <name>Cu cation</name>
        <dbReference type="ChEBI" id="CHEBI:23378"/>
    </ligand>
</feature>
<feature type="binding site" evidence="7">
    <location>
        <position position="272"/>
    </location>
    <ligand>
        <name>Cu cation</name>
        <dbReference type="ChEBI" id="CHEBI:23378"/>
    </ligand>
</feature>
<evidence type="ECO:0000256" key="5">
    <source>
        <dbReference type="ARBA" id="ARBA00023008"/>
    </source>
</evidence>
<feature type="binding site" evidence="7">
    <location>
        <position position="275"/>
    </location>
    <ligand>
        <name>Cu cation</name>
        <dbReference type="ChEBI" id="CHEBI:23378"/>
    </ligand>
</feature>
<dbReference type="GO" id="GO:0005507">
    <property type="term" value="F:copper ion binding"/>
    <property type="evidence" value="ECO:0007669"/>
    <property type="project" value="InterPro"/>
</dbReference>
<dbReference type="EMBL" id="WUUU01000088">
    <property type="protein sequence ID" value="MXR21164.1"/>
    <property type="molecule type" value="Genomic_DNA"/>
</dbReference>
<dbReference type="InterPro" id="IPR000923">
    <property type="entry name" value="BlueCu_1"/>
</dbReference>
<keyword evidence="6" id="KW-0472">Membrane</keyword>
<dbReference type="Pfam" id="PF00127">
    <property type="entry name" value="Copper-bind"/>
    <property type="match status" value="2"/>
</dbReference>
<evidence type="ECO:0000256" key="4">
    <source>
        <dbReference type="ARBA" id="ARBA00022982"/>
    </source>
</evidence>
<dbReference type="GO" id="GO:0016020">
    <property type="term" value="C:membrane"/>
    <property type="evidence" value="ECO:0007669"/>
    <property type="project" value="UniProtKB-SubCell"/>
</dbReference>
<dbReference type="Gene3D" id="2.60.40.420">
    <property type="entry name" value="Cupredoxins - blue copper proteins"/>
    <property type="match status" value="2"/>
</dbReference>
<feature type="domain" description="Blue (type 1) copper" evidence="9">
    <location>
        <begin position="67"/>
        <end position="150"/>
    </location>
</feature>
<dbReference type="InterPro" id="IPR008972">
    <property type="entry name" value="Cupredoxin"/>
</dbReference>
<dbReference type="PRINTS" id="PR00157">
    <property type="entry name" value="PLASTOCYANIN"/>
</dbReference>
<dbReference type="CDD" id="cd04220">
    <property type="entry name" value="Halocyanin"/>
    <property type="match status" value="2"/>
</dbReference>
<dbReference type="AlphaFoldDB" id="A0A6B0SH77"/>
<feature type="binding site" evidence="7">
    <location>
        <position position="280"/>
    </location>
    <ligand>
        <name>Cu cation</name>
        <dbReference type="ChEBI" id="CHEBI:23378"/>
    </ligand>
</feature>
<dbReference type="InterPro" id="IPR002387">
    <property type="entry name" value="Plastocyanin"/>
</dbReference>
<dbReference type="NCBIfam" id="TIGR03102">
    <property type="entry name" value="halo_cynanin"/>
    <property type="match status" value="2"/>
</dbReference>
<dbReference type="RefSeq" id="WP_159526659.1">
    <property type="nucleotide sequence ID" value="NZ_WUUU01000088.1"/>
</dbReference>
<dbReference type="InterPro" id="IPR028871">
    <property type="entry name" value="BlueCu_1_BS"/>
</dbReference>
<keyword evidence="5 7" id="KW-0186">Copper</keyword>
<accession>A0A6B0SH77</accession>
<evidence type="ECO:0000256" key="3">
    <source>
        <dbReference type="ARBA" id="ARBA00022723"/>
    </source>
</evidence>
<evidence type="ECO:0000256" key="7">
    <source>
        <dbReference type="PIRSR" id="PIRSR602387-1"/>
    </source>
</evidence>
<dbReference type="SUPFAM" id="SSF49503">
    <property type="entry name" value="Cupredoxins"/>
    <property type="match status" value="2"/>
</dbReference>
<comment type="subcellular location">
    <subcellularLocation>
        <location evidence="1">Membrane</location>
    </subcellularLocation>
</comment>
<dbReference type="PROSITE" id="PS51318">
    <property type="entry name" value="TAT"/>
    <property type="match status" value="1"/>
</dbReference>
<organism evidence="10 11">
    <name type="scientific">Halobacterium bonnevillei</name>
    <dbReference type="NCBI Taxonomy" id="2692200"/>
    <lineage>
        <taxon>Archaea</taxon>
        <taxon>Methanobacteriati</taxon>
        <taxon>Methanobacteriota</taxon>
        <taxon>Stenosarchaea group</taxon>
        <taxon>Halobacteria</taxon>
        <taxon>Halobacteriales</taxon>
        <taxon>Halobacteriaceae</taxon>
        <taxon>Halobacterium</taxon>
    </lineage>
</organism>
<dbReference type="InterPro" id="IPR017533">
    <property type="entry name" value="Halocyanin"/>
</dbReference>
<dbReference type="OrthoDB" id="194564at2157"/>
<evidence type="ECO:0000256" key="2">
    <source>
        <dbReference type="ARBA" id="ARBA00022448"/>
    </source>
</evidence>
<keyword evidence="3 7" id="KW-0479">Metal-binding</keyword>
<evidence type="ECO:0000313" key="10">
    <source>
        <dbReference type="EMBL" id="MXR21164.1"/>
    </source>
</evidence>
<comment type="cofactor">
    <cofactor evidence="7">
        <name>Cu(2+)</name>
        <dbReference type="ChEBI" id="CHEBI:29036"/>
    </cofactor>
    <text evidence="7">The crystal structure with reduced Cu(1+) has also been determined.</text>
</comment>
<dbReference type="InterPro" id="IPR019546">
    <property type="entry name" value="TAT_signal_bac_arc"/>
</dbReference>
<keyword evidence="4" id="KW-0249">Electron transport</keyword>
<comment type="caution">
    <text evidence="10">The sequence shown here is derived from an EMBL/GenBank/DDBJ whole genome shotgun (WGS) entry which is preliminary data.</text>
</comment>
<dbReference type="PROSITE" id="PS00196">
    <property type="entry name" value="COPPER_BLUE"/>
    <property type="match status" value="2"/>
</dbReference>
<dbReference type="Proteomes" id="UP000471521">
    <property type="component" value="Unassembled WGS sequence"/>
</dbReference>
<sequence length="340" mass="34566">MTDSDSPTATRRSVLKTTAAAGAAAATGTAFTSAAFAQDAGLESWFENTSNYDGVVDETGNSEVTVEVGAQANDGAFGYGPAAVRVDPGTTVTWEWVAGSHNVVADDGTYESELTSEEGFTFSHTFEEEGVSKYYCTPHQSMGMKGAVVVGDVDVGGSSSGQSGDDAGSDGGAADVDFDGWFENVGNFDGVVDETGNSEVTVEVGAEANGGAFGFGPAAIQVDPGTTVTWEWVAGSHNVVADGGSYESELTNEEGFTFSHTFEEEGVSKYYCGPHQSMGMKGAVVVGSGDSASNSGGGEGVLTTSDVGVLAFAGALVGGLLSPFAMRAAKGSGQSPRNRR</sequence>
<evidence type="ECO:0000256" key="1">
    <source>
        <dbReference type="ARBA" id="ARBA00004370"/>
    </source>
</evidence>
<dbReference type="InterPro" id="IPR006311">
    <property type="entry name" value="TAT_signal"/>
</dbReference>
<name>A0A6B0SH77_9EURY</name>
<evidence type="ECO:0000256" key="8">
    <source>
        <dbReference type="SAM" id="MobiDB-lite"/>
    </source>
</evidence>
<reference evidence="10 11" key="1">
    <citation type="submission" date="2019-12" db="EMBL/GenBank/DDBJ databases">
        <title>Isolation and characterization of three novel carbon monoxide-oxidizing members of Halobacteria from salione crusts and soils.</title>
        <authorList>
            <person name="Myers M.R."/>
            <person name="King G.M."/>
        </authorList>
    </citation>
    <scope>NUCLEOTIDE SEQUENCE [LARGE SCALE GENOMIC DNA]</scope>
    <source>
        <strain evidence="10 11">PCN9</strain>
    </source>
</reference>
<keyword evidence="11" id="KW-1185">Reference proteome</keyword>
<keyword evidence="2" id="KW-0813">Transport</keyword>
<evidence type="ECO:0000259" key="9">
    <source>
        <dbReference type="Pfam" id="PF00127"/>
    </source>
</evidence>
<dbReference type="PANTHER" id="PTHR34192:SF10">
    <property type="entry name" value="PLASTOCYANIN MAJOR ISOFORM, CHLOROPLASTIC-RELATED"/>
    <property type="match status" value="1"/>
</dbReference>
<evidence type="ECO:0000256" key="6">
    <source>
        <dbReference type="ARBA" id="ARBA00023136"/>
    </source>
</evidence>
<gene>
    <name evidence="10" type="ORF">GRX66_11330</name>
</gene>
<dbReference type="NCBIfam" id="TIGR01409">
    <property type="entry name" value="TAT_signal_seq"/>
    <property type="match status" value="1"/>
</dbReference>
<evidence type="ECO:0000313" key="11">
    <source>
        <dbReference type="Proteomes" id="UP000471521"/>
    </source>
</evidence>
<dbReference type="GO" id="GO:0009055">
    <property type="term" value="F:electron transfer activity"/>
    <property type="evidence" value="ECO:0007669"/>
    <property type="project" value="InterPro"/>
</dbReference>
<feature type="domain" description="Blue (type 1) copper" evidence="9">
    <location>
        <begin position="203"/>
        <end position="286"/>
    </location>
</feature>